<accession>A0AAW0KFB1</accession>
<dbReference type="PANTHER" id="PTHR48047">
    <property type="entry name" value="GLYCOSYLTRANSFERASE"/>
    <property type="match status" value="1"/>
</dbReference>
<evidence type="ECO:0000256" key="3">
    <source>
        <dbReference type="ARBA" id="ARBA00022679"/>
    </source>
</evidence>
<keyword evidence="2" id="KW-0328">Glycosyltransferase</keyword>
<dbReference type="GO" id="GO:0035251">
    <property type="term" value="F:UDP-glucosyltransferase activity"/>
    <property type="evidence" value="ECO:0007669"/>
    <property type="project" value="TreeGrafter"/>
</dbReference>
<dbReference type="SUPFAM" id="SSF53756">
    <property type="entry name" value="UDP-Glycosyltransferase/glycogen phosphorylase"/>
    <property type="match status" value="2"/>
</dbReference>
<dbReference type="InterPro" id="IPR002213">
    <property type="entry name" value="UDP_glucos_trans"/>
</dbReference>
<dbReference type="Pfam" id="PF00201">
    <property type="entry name" value="UDPGT"/>
    <property type="match status" value="1"/>
</dbReference>
<keyword evidence="3" id="KW-0808">Transferase</keyword>
<evidence type="ECO:0000256" key="2">
    <source>
        <dbReference type="ARBA" id="ARBA00022676"/>
    </source>
</evidence>
<organism evidence="4 5">
    <name type="scientific">Quercus suber</name>
    <name type="common">Cork oak</name>
    <dbReference type="NCBI Taxonomy" id="58331"/>
    <lineage>
        <taxon>Eukaryota</taxon>
        <taxon>Viridiplantae</taxon>
        <taxon>Streptophyta</taxon>
        <taxon>Embryophyta</taxon>
        <taxon>Tracheophyta</taxon>
        <taxon>Spermatophyta</taxon>
        <taxon>Magnoliopsida</taxon>
        <taxon>eudicotyledons</taxon>
        <taxon>Gunneridae</taxon>
        <taxon>Pentapetalae</taxon>
        <taxon>rosids</taxon>
        <taxon>fabids</taxon>
        <taxon>Fagales</taxon>
        <taxon>Fagaceae</taxon>
        <taxon>Quercus</taxon>
    </lineage>
</organism>
<dbReference type="PANTHER" id="PTHR48047:SF81">
    <property type="entry name" value="GLYCOSYLTRANSFERASE"/>
    <property type="match status" value="1"/>
</dbReference>
<dbReference type="CDD" id="cd03784">
    <property type="entry name" value="GT1_Gtf-like"/>
    <property type="match status" value="1"/>
</dbReference>
<name>A0AAW0KFB1_QUESU</name>
<evidence type="ECO:0000313" key="4">
    <source>
        <dbReference type="EMBL" id="KAK7837550.1"/>
    </source>
</evidence>
<dbReference type="EMBL" id="PKMF04000326">
    <property type="protein sequence ID" value="KAK7837550.1"/>
    <property type="molecule type" value="Genomic_DNA"/>
</dbReference>
<feature type="non-terminal residue" evidence="4">
    <location>
        <position position="637"/>
    </location>
</feature>
<evidence type="ECO:0000256" key="1">
    <source>
        <dbReference type="ARBA" id="ARBA00009995"/>
    </source>
</evidence>
<dbReference type="Gene3D" id="3.40.50.2000">
    <property type="entry name" value="Glycogen Phosphorylase B"/>
    <property type="match status" value="5"/>
</dbReference>
<keyword evidence="5" id="KW-1185">Reference proteome</keyword>
<reference evidence="4 5" key="1">
    <citation type="journal article" date="2018" name="Sci. Data">
        <title>The draft genome sequence of cork oak.</title>
        <authorList>
            <person name="Ramos A.M."/>
            <person name="Usie A."/>
            <person name="Barbosa P."/>
            <person name="Barros P.M."/>
            <person name="Capote T."/>
            <person name="Chaves I."/>
            <person name="Simoes F."/>
            <person name="Abreu I."/>
            <person name="Carrasquinho I."/>
            <person name="Faro C."/>
            <person name="Guimaraes J.B."/>
            <person name="Mendonca D."/>
            <person name="Nobrega F."/>
            <person name="Rodrigues L."/>
            <person name="Saibo N.J.M."/>
            <person name="Varela M.C."/>
            <person name="Egas C."/>
            <person name="Matos J."/>
            <person name="Miguel C.M."/>
            <person name="Oliveira M.M."/>
            <person name="Ricardo C.P."/>
            <person name="Goncalves S."/>
        </authorList>
    </citation>
    <scope>NUCLEOTIDE SEQUENCE [LARGE SCALE GENOMIC DNA]</scope>
    <source>
        <strain evidence="5">cv. HL8</strain>
    </source>
</reference>
<dbReference type="Proteomes" id="UP000237347">
    <property type="component" value="Unassembled WGS sequence"/>
</dbReference>
<comment type="similarity">
    <text evidence="1">Belongs to the UDP-glycosyltransferase family.</text>
</comment>
<dbReference type="InterPro" id="IPR035595">
    <property type="entry name" value="UDP_glycos_trans_CS"/>
</dbReference>
<evidence type="ECO:0000313" key="5">
    <source>
        <dbReference type="Proteomes" id="UP000237347"/>
    </source>
</evidence>
<comment type="caution">
    <text evidence="4">The sequence shown here is derived from an EMBL/GenBank/DDBJ whole genome shotgun (WGS) entry which is preliminary data.</text>
</comment>
<proteinExistence type="inferred from homology"/>
<dbReference type="PROSITE" id="PS00375">
    <property type="entry name" value="UDPGT"/>
    <property type="match status" value="1"/>
</dbReference>
<dbReference type="AlphaFoldDB" id="A0AAW0KFB1"/>
<sequence length="637" mass="69901">MDSEAPLVEMVFFPFVGGGHQIPMIDIARLFASHGAKSTIIVTPTNAIQFQNSILRDQNSGHPISIHALQLPEGAVSPDSDMSATPVTDTTLPIFVRDKSGRFAKMGKKDEDKSFGSVVNSFYELEPAYADYYRKEMGKKAWFVGPASLCNTDVADKAERGTQASIDEQSFMKWLDDKESNSVLYIGFGSKPGFATGQLVEIAHALEASNYSFIWVVGKNFKDEENCLPGGFEERIKESKKGVIIRGWAPQLLILEHGAVGGFMTHCGWNSMLEGVCCGVPMITWPLSAEQFYNEKLVTDVLGIGVQVGSKEWISFKSEKKGLVEREKVEVAVKRLMGGGDEVVGIRKRAKELAGKAKKAVQVGGSSYIDADALIEELKSLKKNKESLGVALMDSEAPRVEMYFFPYVGGGHQIPMIDIARLFASHGAKSTIIVTPTNALQFQNSILRDQNSGHPISIHALQLLDGAVSPDSDMSATPSTDTTLPVFLRDKSGRSDRMAKDEEKSFGAVVNSFYELEPAYADYFRKEMGKKAWLVGPVSLCNKNATDKAERGKQADQSCLRWLNEKEPNSVLYISFGSKPSFAPGQFLEVAHALEASNCSFIWVEVGVKRLMSGGDEVVEMRKRAKELAEKAKKAVQ</sequence>
<gene>
    <name evidence="4" type="primary">AOG_0</name>
    <name evidence="4" type="ORF">CFP56_021101</name>
</gene>
<protein>
    <submittedName>
        <fullName evidence="4">Abscisate beta-glucosyltransferase</fullName>
    </submittedName>
</protein>
<dbReference type="FunFam" id="3.40.50.2000:FF:000047">
    <property type="entry name" value="Glycosyltransferase"/>
    <property type="match status" value="1"/>
</dbReference>